<dbReference type="InterPro" id="IPR003313">
    <property type="entry name" value="AraC-bd"/>
</dbReference>
<dbReference type="PROSITE" id="PS01124">
    <property type="entry name" value="HTH_ARAC_FAMILY_2"/>
    <property type="match status" value="1"/>
</dbReference>
<evidence type="ECO:0000256" key="1">
    <source>
        <dbReference type="ARBA" id="ARBA00022491"/>
    </source>
</evidence>
<dbReference type="GO" id="GO:0043565">
    <property type="term" value="F:sequence-specific DNA binding"/>
    <property type="evidence" value="ECO:0007669"/>
    <property type="project" value="InterPro"/>
</dbReference>
<dbReference type="SUPFAM" id="SSF46689">
    <property type="entry name" value="Homeodomain-like"/>
    <property type="match status" value="1"/>
</dbReference>
<evidence type="ECO:0000313" key="8">
    <source>
        <dbReference type="Proteomes" id="UP001150830"/>
    </source>
</evidence>
<organism evidence="7 8">
    <name type="scientific">Parathalassolituus penaei</name>
    <dbReference type="NCBI Taxonomy" id="2997323"/>
    <lineage>
        <taxon>Bacteria</taxon>
        <taxon>Pseudomonadati</taxon>
        <taxon>Pseudomonadota</taxon>
        <taxon>Gammaproteobacteria</taxon>
        <taxon>Oceanospirillales</taxon>
        <taxon>Oceanospirillaceae</taxon>
        <taxon>Parathalassolituus</taxon>
    </lineage>
</organism>
<dbReference type="CDD" id="cd06124">
    <property type="entry name" value="cupin_NimR-like_N"/>
    <property type="match status" value="1"/>
</dbReference>
<sequence>MPESRKASATQTFASTGRELPESIYFRVASPGVDSFYSSHRHDWGELVQAYNGSMQVRIAGHDFLAPVGYAVWIPPNTDHTGLGRHQASHSSVYIHPQVVPGLPSKGALLLLTPLLRSMLEHLRITPPKAPYSPEEKRFLQVLVDQLGHLPVAGSYLPGSDDPLLQPLLQHLQQHPDDNRSLAEWAAQLHCNERTLTRHCQQKLGMTLVEWKQRLRVLRALERLDRGDKVESIALELGYSSASAFIVMFRSRMGVTPDEYRRGTV</sequence>
<name>A0A9X3EF99_9GAMM</name>
<reference evidence="7" key="1">
    <citation type="submission" date="2022-11" db="EMBL/GenBank/DDBJ databases">
        <title>Parathalassolutuus dongxingensis gen. nov., sp. nov., a novel member of family Oceanospirillaceae isolated from a coastal shrimp pond in Guangxi, China.</title>
        <authorList>
            <person name="Chen H."/>
        </authorList>
    </citation>
    <scope>NUCLEOTIDE SEQUENCE</scope>
    <source>
        <strain evidence="7">G-43</strain>
    </source>
</reference>
<dbReference type="PRINTS" id="PR00032">
    <property type="entry name" value="HTHARAC"/>
</dbReference>
<dbReference type="InterPro" id="IPR009057">
    <property type="entry name" value="Homeodomain-like_sf"/>
</dbReference>
<evidence type="ECO:0000256" key="3">
    <source>
        <dbReference type="ARBA" id="ARBA00023125"/>
    </source>
</evidence>
<dbReference type="PANTHER" id="PTHR11019">
    <property type="entry name" value="HTH-TYPE TRANSCRIPTIONAL REGULATOR NIMR"/>
    <property type="match status" value="1"/>
</dbReference>
<accession>A0A9X3EF99</accession>
<evidence type="ECO:0000256" key="2">
    <source>
        <dbReference type="ARBA" id="ARBA00023015"/>
    </source>
</evidence>
<dbReference type="InterPro" id="IPR018060">
    <property type="entry name" value="HTH_AraC"/>
</dbReference>
<keyword evidence="1" id="KW-0678">Repressor</keyword>
<keyword evidence="8" id="KW-1185">Reference proteome</keyword>
<dbReference type="Pfam" id="PF12833">
    <property type="entry name" value="HTH_18"/>
    <property type="match status" value="1"/>
</dbReference>
<keyword evidence="2" id="KW-0805">Transcription regulation</keyword>
<dbReference type="InterPro" id="IPR011051">
    <property type="entry name" value="RmlC_Cupin_sf"/>
</dbReference>
<dbReference type="GO" id="GO:0003700">
    <property type="term" value="F:DNA-binding transcription factor activity"/>
    <property type="evidence" value="ECO:0007669"/>
    <property type="project" value="InterPro"/>
</dbReference>
<dbReference type="EMBL" id="JAPNOA010000039">
    <property type="protein sequence ID" value="MCY0966191.1"/>
    <property type="molecule type" value="Genomic_DNA"/>
</dbReference>
<evidence type="ECO:0000256" key="4">
    <source>
        <dbReference type="ARBA" id="ARBA00023159"/>
    </source>
</evidence>
<dbReference type="SMART" id="SM00342">
    <property type="entry name" value="HTH_ARAC"/>
    <property type="match status" value="1"/>
</dbReference>
<dbReference type="RefSeq" id="WP_283174402.1">
    <property type="nucleotide sequence ID" value="NZ_JAPNOA010000039.1"/>
</dbReference>
<evidence type="ECO:0000256" key="5">
    <source>
        <dbReference type="ARBA" id="ARBA00023163"/>
    </source>
</evidence>
<dbReference type="InterPro" id="IPR018062">
    <property type="entry name" value="HTH_AraC-typ_CS"/>
</dbReference>
<dbReference type="Proteomes" id="UP001150830">
    <property type="component" value="Unassembled WGS sequence"/>
</dbReference>
<evidence type="ECO:0000313" key="7">
    <source>
        <dbReference type="EMBL" id="MCY0966191.1"/>
    </source>
</evidence>
<gene>
    <name evidence="7" type="ORF">OUO13_13435</name>
</gene>
<keyword evidence="4" id="KW-0010">Activator</keyword>
<keyword evidence="3" id="KW-0238">DNA-binding</keyword>
<dbReference type="PANTHER" id="PTHR11019:SF190">
    <property type="entry name" value="ARAC-FAMILY REGULATORY PROTEIN"/>
    <property type="match status" value="1"/>
</dbReference>
<protein>
    <submittedName>
        <fullName evidence="7">Helix-turn-helix transcriptional regulator</fullName>
    </submittedName>
</protein>
<dbReference type="FunFam" id="1.10.10.60:FF:000132">
    <property type="entry name" value="AraC family transcriptional regulator"/>
    <property type="match status" value="1"/>
</dbReference>
<evidence type="ECO:0000259" key="6">
    <source>
        <dbReference type="PROSITE" id="PS01124"/>
    </source>
</evidence>
<dbReference type="Gene3D" id="1.10.10.60">
    <property type="entry name" value="Homeodomain-like"/>
    <property type="match status" value="1"/>
</dbReference>
<feature type="domain" description="HTH araC/xylS-type" evidence="6">
    <location>
        <begin position="166"/>
        <end position="263"/>
    </location>
</feature>
<dbReference type="Pfam" id="PF02311">
    <property type="entry name" value="AraC_binding"/>
    <property type="match status" value="1"/>
</dbReference>
<dbReference type="SUPFAM" id="SSF51182">
    <property type="entry name" value="RmlC-like cupins"/>
    <property type="match status" value="1"/>
</dbReference>
<proteinExistence type="predicted"/>
<dbReference type="PROSITE" id="PS00041">
    <property type="entry name" value="HTH_ARAC_FAMILY_1"/>
    <property type="match status" value="1"/>
</dbReference>
<keyword evidence="5" id="KW-0804">Transcription</keyword>
<dbReference type="AlphaFoldDB" id="A0A9X3EF99"/>
<comment type="caution">
    <text evidence="7">The sequence shown here is derived from an EMBL/GenBank/DDBJ whole genome shotgun (WGS) entry which is preliminary data.</text>
</comment>
<dbReference type="InterPro" id="IPR020449">
    <property type="entry name" value="Tscrpt_reg_AraC-type_HTH"/>
</dbReference>